<evidence type="ECO:0000256" key="1">
    <source>
        <dbReference type="SAM" id="MobiDB-lite"/>
    </source>
</evidence>
<protein>
    <submittedName>
        <fullName evidence="2">Uncharacterized protein</fullName>
    </submittedName>
</protein>
<feature type="compositionally biased region" description="Basic and acidic residues" evidence="1">
    <location>
        <begin position="108"/>
        <end position="131"/>
    </location>
</feature>
<reference evidence="2" key="1">
    <citation type="journal article" date="2022" name="Int. J. Mol. Sci.">
        <title>Draft Genome of Tanacetum Coccineum: Genomic Comparison of Closely Related Tanacetum-Family Plants.</title>
        <authorList>
            <person name="Yamashiro T."/>
            <person name="Shiraishi A."/>
            <person name="Nakayama K."/>
            <person name="Satake H."/>
        </authorList>
    </citation>
    <scope>NUCLEOTIDE SEQUENCE</scope>
</reference>
<name>A0ABQ5AMG2_9ASTR</name>
<reference evidence="2" key="2">
    <citation type="submission" date="2022-01" db="EMBL/GenBank/DDBJ databases">
        <authorList>
            <person name="Yamashiro T."/>
            <person name="Shiraishi A."/>
            <person name="Satake H."/>
            <person name="Nakayama K."/>
        </authorList>
    </citation>
    <scope>NUCLEOTIDE SEQUENCE</scope>
</reference>
<feature type="region of interest" description="Disordered" evidence="1">
    <location>
        <begin position="105"/>
        <end position="145"/>
    </location>
</feature>
<evidence type="ECO:0000313" key="2">
    <source>
        <dbReference type="EMBL" id="GJT02428.1"/>
    </source>
</evidence>
<sequence length="257" mass="29738">MLMIMMNKNDEKKMKRKEFSSKDVHALRGVSQLAEKATEELIENNLKACIAATIIEDRDAFRSEVPDLVSQEFNAQAPKIIEELFKNYMQSNVLKHKFEKSSTANTSYRDDDIHSHHDDHQEDNAPSEGEKRVKRHKASKSSKSAWEKIDIDEDEVIPKDETPELITELQDVDKRVPTIYEGYIERCVKSTRNLIQLDMVDSNGIQKELTAEPYEGDSEIAEAWFDQAAEYWKQAIALTPGNYIEALNWLKITRRFE</sequence>
<organism evidence="2 3">
    <name type="scientific">Tanacetum coccineum</name>
    <dbReference type="NCBI Taxonomy" id="301880"/>
    <lineage>
        <taxon>Eukaryota</taxon>
        <taxon>Viridiplantae</taxon>
        <taxon>Streptophyta</taxon>
        <taxon>Embryophyta</taxon>
        <taxon>Tracheophyta</taxon>
        <taxon>Spermatophyta</taxon>
        <taxon>Magnoliopsida</taxon>
        <taxon>eudicotyledons</taxon>
        <taxon>Gunneridae</taxon>
        <taxon>Pentapetalae</taxon>
        <taxon>asterids</taxon>
        <taxon>campanulids</taxon>
        <taxon>Asterales</taxon>
        <taxon>Asteraceae</taxon>
        <taxon>Asteroideae</taxon>
        <taxon>Anthemideae</taxon>
        <taxon>Anthemidinae</taxon>
        <taxon>Tanacetum</taxon>
    </lineage>
</organism>
<evidence type="ECO:0000313" key="3">
    <source>
        <dbReference type="Proteomes" id="UP001151760"/>
    </source>
</evidence>
<accession>A0ABQ5AMG2</accession>
<proteinExistence type="predicted"/>
<keyword evidence="3" id="KW-1185">Reference proteome</keyword>
<dbReference type="Proteomes" id="UP001151760">
    <property type="component" value="Unassembled WGS sequence"/>
</dbReference>
<gene>
    <name evidence="2" type="ORF">Tco_0823597</name>
</gene>
<dbReference type="EMBL" id="BQNB010012348">
    <property type="protein sequence ID" value="GJT02428.1"/>
    <property type="molecule type" value="Genomic_DNA"/>
</dbReference>
<comment type="caution">
    <text evidence="2">The sequence shown here is derived from an EMBL/GenBank/DDBJ whole genome shotgun (WGS) entry which is preliminary data.</text>
</comment>